<evidence type="ECO:0000256" key="1">
    <source>
        <dbReference type="SAM" id="Coils"/>
    </source>
</evidence>
<gene>
    <name evidence="2" type="ORF">HaLaN_05124</name>
</gene>
<proteinExistence type="predicted"/>
<feature type="non-terminal residue" evidence="2">
    <location>
        <position position="1"/>
    </location>
</feature>
<sequence>AQLSKARNETACMKEQLKDAEAAAADKDAQIHRLTATIQSLQLAGSQAADTELAGLRVKVAQLETTLKAKDVQLEKLRWVLPGLTLAAAAALTRAFAAEDALARLEAELPSVKARHAALEQSSRARERELLGGLADADAKLATQASSLTLLQERLSSAQEGWRKAESESAQLQSRLLTSEQALKASGREVAKLKEEVEAVRSATYLEDYRAEDELRAVKEELGARAARVAHLEHVLKAKDRDVARVKEEREASKAVERERAKVAEEVTIRIETELQACKQKAAQLESSLRTSQREARQLEEALRAARGAEGDVLIKSSKAEDGARRLESEVTNTKLRALQVEAQLKARERDVQQLSRTIEGVRSELYESDARAVRAEELVRYLEKEAAVARSRCLNSEGAVRVKERELERMARLLEAAKLADVTSSSRVSAAEDSSRRLEGELASARVKIAQLESGIKSREQQIDKLSKTLDGLRREEFDVVLQVGIRGRGTGRGAMN</sequence>
<evidence type="ECO:0000313" key="3">
    <source>
        <dbReference type="Proteomes" id="UP000485058"/>
    </source>
</evidence>
<keyword evidence="1" id="KW-0175">Coiled coil</keyword>
<dbReference type="SUPFAM" id="SSF57997">
    <property type="entry name" value="Tropomyosin"/>
    <property type="match status" value="1"/>
</dbReference>
<feature type="coiled-coil region" evidence="1">
    <location>
        <begin position="401"/>
        <end position="477"/>
    </location>
</feature>
<keyword evidence="3" id="KW-1185">Reference proteome</keyword>
<protein>
    <submittedName>
        <fullName evidence="2">Uncharacterized protein</fullName>
    </submittedName>
</protein>
<evidence type="ECO:0000313" key="2">
    <source>
        <dbReference type="EMBL" id="GFH09898.1"/>
    </source>
</evidence>
<comment type="caution">
    <text evidence="2">The sequence shown here is derived from an EMBL/GenBank/DDBJ whole genome shotgun (WGS) entry which is preliminary data.</text>
</comment>
<dbReference type="EMBL" id="BLLF01000272">
    <property type="protein sequence ID" value="GFH09898.1"/>
    <property type="molecule type" value="Genomic_DNA"/>
</dbReference>
<reference evidence="2 3" key="1">
    <citation type="submission" date="2020-02" db="EMBL/GenBank/DDBJ databases">
        <title>Draft genome sequence of Haematococcus lacustris strain NIES-144.</title>
        <authorList>
            <person name="Morimoto D."/>
            <person name="Nakagawa S."/>
            <person name="Yoshida T."/>
            <person name="Sawayama S."/>
        </authorList>
    </citation>
    <scope>NUCLEOTIDE SEQUENCE [LARGE SCALE GENOMIC DNA]</scope>
    <source>
        <strain evidence="2 3">NIES-144</strain>
    </source>
</reference>
<accession>A0A699YQ52</accession>
<feature type="coiled-coil region" evidence="1">
    <location>
        <begin position="229"/>
        <end position="365"/>
    </location>
</feature>
<feature type="coiled-coil region" evidence="1">
    <location>
        <begin position="3"/>
        <end position="37"/>
    </location>
</feature>
<name>A0A699YQ52_HAELA</name>
<dbReference type="Proteomes" id="UP000485058">
    <property type="component" value="Unassembled WGS sequence"/>
</dbReference>
<dbReference type="AlphaFoldDB" id="A0A699YQ52"/>
<organism evidence="2 3">
    <name type="scientific">Haematococcus lacustris</name>
    <name type="common">Green alga</name>
    <name type="synonym">Haematococcus pluvialis</name>
    <dbReference type="NCBI Taxonomy" id="44745"/>
    <lineage>
        <taxon>Eukaryota</taxon>
        <taxon>Viridiplantae</taxon>
        <taxon>Chlorophyta</taxon>
        <taxon>core chlorophytes</taxon>
        <taxon>Chlorophyceae</taxon>
        <taxon>CS clade</taxon>
        <taxon>Chlamydomonadales</taxon>
        <taxon>Haematococcaceae</taxon>
        <taxon>Haematococcus</taxon>
    </lineage>
</organism>